<evidence type="ECO:0000259" key="4">
    <source>
        <dbReference type="Pfam" id="PF02016"/>
    </source>
</evidence>
<dbReference type="InterPro" id="IPR003507">
    <property type="entry name" value="S66_fam"/>
</dbReference>
<accession>A0A554NG21</accession>
<evidence type="ECO:0000256" key="3">
    <source>
        <dbReference type="SAM" id="MobiDB-lite"/>
    </source>
</evidence>
<keyword evidence="2" id="KW-0378">Hydrolase</keyword>
<dbReference type="Gene3D" id="3.50.30.60">
    <property type="entry name" value="LD-carboxypeptidase A C-terminal domain-like"/>
    <property type="match status" value="1"/>
</dbReference>
<evidence type="ECO:0000259" key="5">
    <source>
        <dbReference type="Pfam" id="PF17676"/>
    </source>
</evidence>
<dbReference type="SUPFAM" id="SSF141986">
    <property type="entry name" value="LD-carboxypeptidase A C-terminal domain-like"/>
    <property type="match status" value="1"/>
</dbReference>
<name>A0A554NG21_9EURY</name>
<feature type="region of interest" description="Disordered" evidence="3">
    <location>
        <begin position="1"/>
        <end position="25"/>
    </location>
</feature>
<evidence type="ECO:0000313" key="7">
    <source>
        <dbReference type="Proteomes" id="UP000319894"/>
    </source>
</evidence>
<dbReference type="RefSeq" id="WP_144260757.1">
    <property type="nucleotide sequence ID" value="NZ_QMDX01000001.1"/>
</dbReference>
<evidence type="ECO:0000313" key="6">
    <source>
        <dbReference type="EMBL" id="TSD16255.1"/>
    </source>
</evidence>
<dbReference type="AlphaFoldDB" id="A0A554NG21"/>
<dbReference type="OrthoDB" id="55610at2157"/>
<feature type="region of interest" description="Disordered" evidence="3">
    <location>
        <begin position="182"/>
        <end position="208"/>
    </location>
</feature>
<keyword evidence="7" id="KW-1185">Reference proteome</keyword>
<dbReference type="InterPro" id="IPR040449">
    <property type="entry name" value="Peptidase_S66_N"/>
</dbReference>
<dbReference type="GO" id="GO:0004180">
    <property type="term" value="F:carboxypeptidase activity"/>
    <property type="evidence" value="ECO:0007669"/>
    <property type="project" value="UniProtKB-KW"/>
</dbReference>
<dbReference type="InParanoid" id="A0A554NG21"/>
<dbReference type="Pfam" id="PF17676">
    <property type="entry name" value="Peptidase_S66C"/>
    <property type="match status" value="1"/>
</dbReference>
<dbReference type="InterPro" id="IPR040921">
    <property type="entry name" value="Peptidase_S66C"/>
</dbReference>
<gene>
    <name evidence="6" type="ORF">DP107_03640</name>
</gene>
<dbReference type="PANTHER" id="PTHR30237">
    <property type="entry name" value="MURAMOYLTETRAPEPTIDE CARBOXYPEPTIDASE"/>
    <property type="match status" value="1"/>
</dbReference>
<organism evidence="6 7">
    <name type="scientific">Haloglomus irregulare</name>
    <dbReference type="NCBI Taxonomy" id="2234134"/>
    <lineage>
        <taxon>Archaea</taxon>
        <taxon>Methanobacteriati</taxon>
        <taxon>Methanobacteriota</taxon>
        <taxon>Stenosarchaea group</taxon>
        <taxon>Halobacteria</taxon>
        <taxon>Halobacteriales</taxon>
        <taxon>Natronomonadaceae</taxon>
        <taxon>Haloglomus</taxon>
    </lineage>
</organism>
<comment type="similarity">
    <text evidence="1">Belongs to the peptidase S66 family.</text>
</comment>
<feature type="domain" description="LD-carboxypeptidase N-terminal" evidence="4">
    <location>
        <begin position="26"/>
        <end position="145"/>
    </location>
</feature>
<evidence type="ECO:0000256" key="1">
    <source>
        <dbReference type="ARBA" id="ARBA00010233"/>
    </source>
</evidence>
<dbReference type="Gene3D" id="3.40.50.10740">
    <property type="entry name" value="Class I glutamine amidotransferase-like"/>
    <property type="match status" value="1"/>
</dbReference>
<feature type="domain" description="LD-carboxypeptidase C-terminal" evidence="5">
    <location>
        <begin position="220"/>
        <end position="349"/>
    </location>
</feature>
<dbReference type="Pfam" id="PF02016">
    <property type="entry name" value="Peptidase_S66"/>
    <property type="match status" value="1"/>
</dbReference>
<sequence>MTPPTDDGTGAAEPVVPPSADPGDRVAIVAPASGAAARYPHVLDRGLETLRERFDLNPVEFPTARRDDDWLADNPSRRARDIEDAFRDPDISAVLATIGGNDQVRVLKHLDAAVLREHPTRFLGTSDNTHLHSLLWQAGIVSYYGGTVMTDLAAAGGVFDYTADGVRRALFAEHVGPIESATEFSDHDRDWNEPDALDEPLEREPNPGWDWRGGAARADGRVWGGCLAVVDTVLAADRTMPSVEALTGGVLLLESSEERPGPAEVRRVLLGLGERGVLGAVDAVLVGRAKARNPFEDPGPEARAEYRETQYDLVADLVAEYNPDAPVVCNVDVGHTHPVVPVPVGGRCVVDPEAKRVAFPGFEG</sequence>
<dbReference type="SUPFAM" id="SSF52317">
    <property type="entry name" value="Class I glutamine amidotransferase-like"/>
    <property type="match status" value="1"/>
</dbReference>
<dbReference type="InterPro" id="IPR029062">
    <property type="entry name" value="Class_I_gatase-like"/>
</dbReference>
<evidence type="ECO:0000256" key="2">
    <source>
        <dbReference type="ARBA" id="ARBA00022801"/>
    </source>
</evidence>
<proteinExistence type="inferred from homology"/>
<dbReference type="Proteomes" id="UP000319894">
    <property type="component" value="Unassembled WGS sequence"/>
</dbReference>
<dbReference type="CDD" id="cd07062">
    <property type="entry name" value="Peptidase_S66_mccF_like"/>
    <property type="match status" value="1"/>
</dbReference>
<dbReference type="EMBL" id="QMDX01000001">
    <property type="protein sequence ID" value="TSD16255.1"/>
    <property type="molecule type" value="Genomic_DNA"/>
</dbReference>
<reference evidence="6 7" key="1">
    <citation type="submission" date="2018-06" db="EMBL/GenBank/DDBJ databases">
        <title>Natronomonas sp. F16-60 a new haloarchaeon isolated from a solar saltern of Isla Cristina, Huelva, Spain.</title>
        <authorList>
            <person name="Duran-Viseras A."/>
            <person name="Sanchez-Porro C."/>
            <person name="Ventosa A."/>
        </authorList>
    </citation>
    <scope>NUCLEOTIDE SEQUENCE [LARGE SCALE GENOMIC DNA]</scope>
    <source>
        <strain evidence="6 7">F16-60</strain>
    </source>
</reference>
<keyword evidence="6" id="KW-0645">Protease</keyword>
<comment type="caution">
    <text evidence="6">The sequence shown here is derived from an EMBL/GenBank/DDBJ whole genome shotgun (WGS) entry which is preliminary data.</text>
</comment>
<keyword evidence="6" id="KW-0121">Carboxypeptidase</keyword>
<dbReference type="InterPro" id="IPR027478">
    <property type="entry name" value="LdcA_N"/>
</dbReference>
<dbReference type="PANTHER" id="PTHR30237:SF4">
    <property type="entry name" value="LD-CARBOXYPEPTIDASE C-TERMINAL DOMAIN-CONTAINING PROTEIN"/>
    <property type="match status" value="1"/>
</dbReference>
<protein>
    <submittedName>
        <fullName evidence="6">LD-carboxypeptidase</fullName>
    </submittedName>
</protein>
<dbReference type="InterPro" id="IPR027461">
    <property type="entry name" value="Carboxypeptidase_A_C_sf"/>
</dbReference>